<gene>
    <name evidence="2" type="ORF">LITE_LOCUS23402</name>
</gene>
<comment type="caution">
    <text evidence="2">The sequence shown here is derived from an EMBL/GenBank/DDBJ whole genome shotgun (WGS) entry which is preliminary data.</text>
</comment>
<dbReference type="Proteomes" id="UP001154282">
    <property type="component" value="Unassembled WGS sequence"/>
</dbReference>
<proteinExistence type="predicted"/>
<dbReference type="AlphaFoldDB" id="A0AAV0LDP7"/>
<dbReference type="EMBL" id="CAMGYJ010000006">
    <property type="protein sequence ID" value="CAI0432310.1"/>
    <property type="molecule type" value="Genomic_DNA"/>
</dbReference>
<evidence type="ECO:0000313" key="2">
    <source>
        <dbReference type="EMBL" id="CAI0432310.1"/>
    </source>
</evidence>
<keyword evidence="3" id="KW-1185">Reference proteome</keyword>
<feature type="non-terminal residue" evidence="2">
    <location>
        <position position="1"/>
    </location>
</feature>
<organism evidence="2 3">
    <name type="scientific">Linum tenue</name>
    <dbReference type="NCBI Taxonomy" id="586396"/>
    <lineage>
        <taxon>Eukaryota</taxon>
        <taxon>Viridiplantae</taxon>
        <taxon>Streptophyta</taxon>
        <taxon>Embryophyta</taxon>
        <taxon>Tracheophyta</taxon>
        <taxon>Spermatophyta</taxon>
        <taxon>Magnoliopsida</taxon>
        <taxon>eudicotyledons</taxon>
        <taxon>Gunneridae</taxon>
        <taxon>Pentapetalae</taxon>
        <taxon>rosids</taxon>
        <taxon>fabids</taxon>
        <taxon>Malpighiales</taxon>
        <taxon>Linaceae</taxon>
        <taxon>Linum</taxon>
    </lineage>
</organism>
<feature type="region of interest" description="Disordered" evidence="1">
    <location>
        <begin position="1"/>
        <end position="26"/>
    </location>
</feature>
<evidence type="ECO:0000313" key="3">
    <source>
        <dbReference type="Proteomes" id="UP001154282"/>
    </source>
</evidence>
<protein>
    <submittedName>
        <fullName evidence="2">Uncharacterized protein</fullName>
    </submittedName>
</protein>
<name>A0AAV0LDP7_9ROSI</name>
<sequence>PHGGLISAQSKSVKGGRPHLTFNSVPGIPNTHSVCSKLHTSDQPVSFIL</sequence>
<accession>A0AAV0LDP7</accession>
<evidence type="ECO:0000256" key="1">
    <source>
        <dbReference type="SAM" id="MobiDB-lite"/>
    </source>
</evidence>
<reference evidence="2" key="1">
    <citation type="submission" date="2022-08" db="EMBL/GenBank/DDBJ databases">
        <authorList>
            <person name="Gutierrez-Valencia J."/>
        </authorList>
    </citation>
    <scope>NUCLEOTIDE SEQUENCE</scope>
</reference>